<dbReference type="Gene3D" id="3.40.50.1820">
    <property type="entry name" value="alpha/beta hydrolase"/>
    <property type="match status" value="1"/>
</dbReference>
<dbReference type="OrthoDB" id="5431692at2"/>
<dbReference type="GO" id="GO:0016787">
    <property type="term" value="F:hydrolase activity"/>
    <property type="evidence" value="ECO:0007669"/>
    <property type="project" value="UniProtKB-KW"/>
</dbReference>
<dbReference type="InterPro" id="IPR029058">
    <property type="entry name" value="AB_hydrolase_fold"/>
</dbReference>
<reference evidence="4" key="1">
    <citation type="submission" date="2018-05" db="EMBL/GenBank/DDBJ databases">
        <authorList>
            <person name="Deangelis K."/>
            <person name="Huntemann M."/>
            <person name="Clum A."/>
            <person name="Pillay M."/>
            <person name="Palaniappan K."/>
            <person name="Varghese N."/>
            <person name="Mikhailova N."/>
            <person name="Stamatis D."/>
            <person name="Reddy T."/>
            <person name="Daum C."/>
            <person name="Shapiro N."/>
            <person name="Ivanova N."/>
            <person name="Kyrpides N."/>
            <person name="Woyke T."/>
        </authorList>
    </citation>
    <scope>NUCLEOTIDE SEQUENCE [LARGE SCALE GENOMIC DNA]</scope>
    <source>
        <strain evidence="4">GAS496</strain>
    </source>
</reference>
<organism evidence="3 4">
    <name type="scientific">Mycolicibacterium moriokaense</name>
    <dbReference type="NCBI Taxonomy" id="39691"/>
    <lineage>
        <taxon>Bacteria</taxon>
        <taxon>Bacillati</taxon>
        <taxon>Actinomycetota</taxon>
        <taxon>Actinomycetes</taxon>
        <taxon>Mycobacteriales</taxon>
        <taxon>Mycobacteriaceae</taxon>
        <taxon>Mycolicibacterium</taxon>
    </lineage>
</organism>
<evidence type="ECO:0000259" key="2">
    <source>
        <dbReference type="Pfam" id="PF00561"/>
    </source>
</evidence>
<dbReference type="PRINTS" id="PR00412">
    <property type="entry name" value="EPOXHYDRLASE"/>
</dbReference>
<name>A0A318HQA6_9MYCO</name>
<proteinExistence type="predicted"/>
<dbReference type="EMBL" id="QJJU01000002">
    <property type="protein sequence ID" value="PXX12158.1"/>
    <property type="molecule type" value="Genomic_DNA"/>
</dbReference>
<comment type="caution">
    <text evidence="3">The sequence shown here is derived from an EMBL/GenBank/DDBJ whole genome shotgun (WGS) entry which is preliminary data.</text>
</comment>
<dbReference type="Pfam" id="PF00561">
    <property type="entry name" value="Abhydrolase_1"/>
    <property type="match status" value="1"/>
</dbReference>
<dbReference type="AlphaFoldDB" id="A0A318HQA6"/>
<reference evidence="3 4" key="2">
    <citation type="submission" date="2018-06" db="EMBL/GenBank/DDBJ databases">
        <title>Sequencing of bacterial isolates from soil warming experiment in Harvard Forest, Massachusetts, USA.</title>
        <authorList>
            <person name="Deangelis K.PhD."/>
        </authorList>
    </citation>
    <scope>NUCLEOTIDE SEQUENCE [LARGE SCALE GENOMIC DNA]</scope>
    <source>
        <strain evidence="3 4">GAS496</strain>
    </source>
</reference>
<accession>A0A318HQA6</accession>
<protein>
    <submittedName>
        <fullName evidence="3">Pimeloyl-ACP methyl ester carboxylesterase</fullName>
    </submittedName>
</protein>
<feature type="domain" description="AB hydrolase-1" evidence="2">
    <location>
        <begin position="89"/>
        <end position="168"/>
    </location>
</feature>
<dbReference type="Proteomes" id="UP000247781">
    <property type="component" value="Unassembled WGS sequence"/>
</dbReference>
<dbReference type="PANTHER" id="PTHR43329">
    <property type="entry name" value="EPOXIDE HYDROLASE"/>
    <property type="match status" value="1"/>
</dbReference>
<dbReference type="RefSeq" id="WP_110314802.1">
    <property type="nucleotide sequence ID" value="NZ_QJJU01000002.1"/>
</dbReference>
<dbReference type="InterPro" id="IPR000639">
    <property type="entry name" value="Epox_hydrolase-like"/>
</dbReference>
<evidence type="ECO:0000313" key="3">
    <source>
        <dbReference type="EMBL" id="PXX12158.1"/>
    </source>
</evidence>
<keyword evidence="4" id="KW-1185">Reference proteome</keyword>
<sequence length="341" mass="38165">MTVDFAHTYTDPPQRISAEFGGGGAAQDLFQRVQALLDELPKPGPVRTNTDGEREQLGDTTVVHRFVAAPGDSETVTWHYVEAGDPSAPTVVFLHGVPDSWWQWHYALESLSDKYHCVAIDLKGYGQSDKRTGDYRQQGVVDQLQALLDKIGISEFALVTHDRGTPPGDHLVSALGDRVIGYARGQQHLWHLHPSLHPQEQLFTSLDAPAVLADASRFVATAYTWLTDRPVATSDITRTIEEFNHSDIARAVPRYFHSSSFRQEWIDRRTKLISSWTAPVLVLQGTHDPVQPHEFYTDPDVVNMLPAGSRVHLFDTGHFWPFEAPHETVDVIRDFLDSVTG</sequence>
<gene>
    <name evidence="3" type="ORF">C8E89_102283</name>
</gene>
<dbReference type="InterPro" id="IPR000073">
    <property type="entry name" value="AB_hydrolase_1"/>
</dbReference>
<dbReference type="SUPFAM" id="SSF53474">
    <property type="entry name" value="alpha/beta-Hydrolases"/>
    <property type="match status" value="1"/>
</dbReference>
<keyword evidence="1" id="KW-0378">Hydrolase</keyword>
<evidence type="ECO:0000256" key="1">
    <source>
        <dbReference type="ARBA" id="ARBA00022801"/>
    </source>
</evidence>
<evidence type="ECO:0000313" key="4">
    <source>
        <dbReference type="Proteomes" id="UP000247781"/>
    </source>
</evidence>